<comment type="caution">
    <text evidence="2">The sequence shown here is derived from an EMBL/GenBank/DDBJ whole genome shotgun (WGS) entry which is preliminary data.</text>
</comment>
<dbReference type="Proteomes" id="UP000588051">
    <property type="component" value="Unassembled WGS sequence"/>
</dbReference>
<keyword evidence="1" id="KW-0812">Transmembrane</keyword>
<keyword evidence="1" id="KW-1133">Transmembrane helix</keyword>
<keyword evidence="3" id="KW-1185">Reference proteome</keyword>
<dbReference type="AlphaFoldDB" id="A0A850QG54"/>
<evidence type="ECO:0000313" key="2">
    <source>
        <dbReference type="EMBL" id="NVO77957.1"/>
    </source>
</evidence>
<sequence>MNYALMIGGMAVVTVLVKALFFILGDRIVFPRWLSLALSFVPVTVLTAIITPMILAPHDKGLELTTHNPQLLASLVTIVVCVLSRRQMLTIVAGLLSFFFFQWQLAH</sequence>
<keyword evidence="1" id="KW-0472">Membrane</keyword>
<organism evidence="2 3">
    <name type="scientific">Undibacterium oligocarboniphilum</name>
    <dbReference type="NCBI Taxonomy" id="666702"/>
    <lineage>
        <taxon>Bacteria</taxon>
        <taxon>Pseudomonadati</taxon>
        <taxon>Pseudomonadota</taxon>
        <taxon>Betaproteobacteria</taxon>
        <taxon>Burkholderiales</taxon>
        <taxon>Oxalobacteraceae</taxon>
        <taxon>Undibacterium</taxon>
    </lineage>
</organism>
<feature type="transmembrane region" description="Helical" evidence="1">
    <location>
        <begin position="88"/>
        <end position="106"/>
    </location>
</feature>
<accession>A0A850QG54</accession>
<reference evidence="2 3" key="1">
    <citation type="submission" date="2020-06" db="EMBL/GenBank/DDBJ databases">
        <authorList>
            <person name="Qiu C."/>
            <person name="Liu Z."/>
        </authorList>
    </citation>
    <scope>NUCLEOTIDE SEQUENCE [LARGE SCALE GENOMIC DNA]</scope>
    <source>
        <strain evidence="2 3">EM 1</strain>
    </source>
</reference>
<proteinExistence type="predicted"/>
<name>A0A850QG54_9BURK</name>
<evidence type="ECO:0000313" key="3">
    <source>
        <dbReference type="Proteomes" id="UP000588051"/>
    </source>
</evidence>
<dbReference type="Pfam" id="PF05437">
    <property type="entry name" value="AzlD"/>
    <property type="match status" value="1"/>
</dbReference>
<evidence type="ECO:0000256" key="1">
    <source>
        <dbReference type="SAM" id="Phobius"/>
    </source>
</evidence>
<dbReference type="EMBL" id="JABXYJ010000004">
    <property type="protein sequence ID" value="NVO77957.1"/>
    <property type="molecule type" value="Genomic_DNA"/>
</dbReference>
<gene>
    <name evidence="2" type="ORF">HV832_08930</name>
</gene>
<dbReference type="RefSeq" id="WP_176803328.1">
    <property type="nucleotide sequence ID" value="NZ_JABXYJ010000004.1"/>
</dbReference>
<feature type="transmembrane region" description="Helical" evidence="1">
    <location>
        <begin position="6"/>
        <end position="24"/>
    </location>
</feature>
<dbReference type="InterPro" id="IPR008407">
    <property type="entry name" value="Brnchd-chn_aa_trnsp_AzlD"/>
</dbReference>
<feature type="transmembrane region" description="Helical" evidence="1">
    <location>
        <begin position="36"/>
        <end position="55"/>
    </location>
</feature>
<feature type="transmembrane region" description="Helical" evidence="1">
    <location>
        <begin position="67"/>
        <end position="83"/>
    </location>
</feature>
<protein>
    <submittedName>
        <fullName evidence="2">AzlD domain-containing protein</fullName>
    </submittedName>
</protein>